<sequence>MINMLKKWILVAMLIVSSFLIYPPATAESPGEITYIAIGDSLTAGLGSSEENYLRIHGFVPQFTKYLREKNNVDVENYGIPGLSSTGLLALLNADEALQNRLKTAGVISVSIGGNDFLQTIRSVPESEEESALNVRMEILKRTYQETYKLLRKLNPDATIILLGLYNPYPEGHELTDLGAKYAPLFNGFIEEYGDESNTLVIDPYEAFEGKALEWTHIAKDDIHPNDRGYTEITQLIRKAYEIRQE</sequence>
<evidence type="ECO:0000256" key="1">
    <source>
        <dbReference type="SAM" id="SignalP"/>
    </source>
</evidence>
<dbReference type="EMBL" id="VTEU01000001">
    <property type="protein sequence ID" value="TYS61090.1"/>
    <property type="molecule type" value="Genomic_DNA"/>
</dbReference>
<feature type="domain" description="SGNH hydrolase-type esterase" evidence="2">
    <location>
        <begin position="37"/>
        <end position="230"/>
    </location>
</feature>
<protein>
    <recommendedName>
        <fullName evidence="2">SGNH hydrolase-type esterase domain-containing protein</fullName>
    </recommendedName>
</protein>
<dbReference type="Pfam" id="PF13472">
    <property type="entry name" value="Lipase_GDSL_2"/>
    <property type="match status" value="1"/>
</dbReference>
<comment type="caution">
    <text evidence="3">The sequence shown here is derived from an EMBL/GenBank/DDBJ whole genome shotgun (WGS) entry which is preliminary data.</text>
</comment>
<dbReference type="InterPro" id="IPR051532">
    <property type="entry name" value="Ester_Hydrolysis_Enzymes"/>
</dbReference>
<dbReference type="GO" id="GO:0004622">
    <property type="term" value="F:phosphatidylcholine lysophospholipase activity"/>
    <property type="evidence" value="ECO:0007669"/>
    <property type="project" value="TreeGrafter"/>
</dbReference>
<proteinExistence type="predicted"/>
<evidence type="ECO:0000259" key="2">
    <source>
        <dbReference type="Pfam" id="PF13472"/>
    </source>
</evidence>
<evidence type="ECO:0000313" key="4">
    <source>
        <dbReference type="Proteomes" id="UP000323393"/>
    </source>
</evidence>
<organism evidence="3 4">
    <name type="scientific">Sutcliffiella horikoshii</name>
    <dbReference type="NCBI Taxonomy" id="79883"/>
    <lineage>
        <taxon>Bacteria</taxon>
        <taxon>Bacillati</taxon>
        <taxon>Bacillota</taxon>
        <taxon>Bacilli</taxon>
        <taxon>Bacillales</taxon>
        <taxon>Bacillaceae</taxon>
        <taxon>Sutcliffiella</taxon>
    </lineage>
</organism>
<feature type="signal peptide" evidence="1">
    <location>
        <begin position="1"/>
        <end position="27"/>
    </location>
</feature>
<dbReference type="InterPro" id="IPR013830">
    <property type="entry name" value="SGNH_hydro"/>
</dbReference>
<dbReference type="Proteomes" id="UP000323393">
    <property type="component" value="Unassembled WGS sequence"/>
</dbReference>
<evidence type="ECO:0000313" key="3">
    <source>
        <dbReference type="EMBL" id="TYS61090.1"/>
    </source>
</evidence>
<dbReference type="PANTHER" id="PTHR30383">
    <property type="entry name" value="THIOESTERASE 1/PROTEASE 1/LYSOPHOSPHOLIPASE L1"/>
    <property type="match status" value="1"/>
</dbReference>
<name>A0AA94WUL4_9BACI</name>
<dbReference type="SUPFAM" id="SSF52266">
    <property type="entry name" value="SGNH hydrolase"/>
    <property type="match status" value="1"/>
</dbReference>
<reference evidence="3 4" key="1">
    <citation type="submission" date="2019-08" db="EMBL/GenBank/DDBJ databases">
        <title>Bacillus genomes from the desert of Cuatro Cienegas, Coahuila.</title>
        <authorList>
            <person name="Olmedo-Alvarez G."/>
        </authorList>
    </citation>
    <scope>NUCLEOTIDE SEQUENCE [LARGE SCALE GENOMIC DNA]</scope>
    <source>
        <strain evidence="3 4">CH88_3T</strain>
    </source>
</reference>
<dbReference type="PANTHER" id="PTHR30383:SF27">
    <property type="entry name" value="SPORE GERMINATION LIPASE LIPC"/>
    <property type="match status" value="1"/>
</dbReference>
<feature type="chain" id="PRO_5041674042" description="SGNH hydrolase-type esterase domain-containing protein" evidence="1">
    <location>
        <begin position="28"/>
        <end position="246"/>
    </location>
</feature>
<dbReference type="InterPro" id="IPR036514">
    <property type="entry name" value="SGNH_hydro_sf"/>
</dbReference>
<gene>
    <name evidence="3" type="ORF">FZC74_02105</name>
</gene>
<accession>A0AA94WUL4</accession>
<keyword evidence="1" id="KW-0732">Signal</keyword>
<dbReference type="Gene3D" id="3.40.50.1110">
    <property type="entry name" value="SGNH hydrolase"/>
    <property type="match status" value="1"/>
</dbReference>
<dbReference type="AlphaFoldDB" id="A0AA94WUL4"/>